<dbReference type="Proteomes" id="UP000266841">
    <property type="component" value="Unassembled WGS sequence"/>
</dbReference>
<keyword evidence="2" id="KW-1185">Reference proteome</keyword>
<name>K0REZ1_THAOC</name>
<accession>K0REZ1</accession>
<organism evidence="1 2">
    <name type="scientific">Thalassiosira oceanica</name>
    <name type="common">Marine diatom</name>
    <dbReference type="NCBI Taxonomy" id="159749"/>
    <lineage>
        <taxon>Eukaryota</taxon>
        <taxon>Sar</taxon>
        <taxon>Stramenopiles</taxon>
        <taxon>Ochrophyta</taxon>
        <taxon>Bacillariophyta</taxon>
        <taxon>Coscinodiscophyceae</taxon>
        <taxon>Thalassiosirophycidae</taxon>
        <taxon>Thalassiosirales</taxon>
        <taxon>Thalassiosiraceae</taxon>
        <taxon>Thalassiosira</taxon>
    </lineage>
</organism>
<feature type="non-terminal residue" evidence="1">
    <location>
        <position position="1"/>
    </location>
</feature>
<sequence length="84" mass="9559">LAAPIFKHVWRMARPALWARNCTGLKIWYTQKIIKIHKTEFAVLNPLYSSVRPGFSSCHPAMLSLFVHILSALPITRNTAQNQS</sequence>
<comment type="caution">
    <text evidence="1">The sequence shown here is derived from an EMBL/GenBank/DDBJ whole genome shotgun (WGS) entry which is preliminary data.</text>
</comment>
<proteinExistence type="predicted"/>
<dbReference type="AlphaFoldDB" id="K0REZ1"/>
<dbReference type="EMBL" id="AGNL01040989">
    <property type="protein sequence ID" value="EJK51795.1"/>
    <property type="molecule type" value="Genomic_DNA"/>
</dbReference>
<evidence type="ECO:0000313" key="2">
    <source>
        <dbReference type="Proteomes" id="UP000266841"/>
    </source>
</evidence>
<evidence type="ECO:0000313" key="1">
    <source>
        <dbReference type="EMBL" id="EJK51795.1"/>
    </source>
</evidence>
<reference evidence="1 2" key="1">
    <citation type="journal article" date="2012" name="Genome Biol.">
        <title>Genome and low-iron response of an oceanic diatom adapted to chronic iron limitation.</title>
        <authorList>
            <person name="Lommer M."/>
            <person name="Specht M."/>
            <person name="Roy A.S."/>
            <person name="Kraemer L."/>
            <person name="Andreson R."/>
            <person name="Gutowska M.A."/>
            <person name="Wolf J."/>
            <person name="Bergner S.V."/>
            <person name="Schilhabel M.B."/>
            <person name="Klostermeier U.C."/>
            <person name="Beiko R.G."/>
            <person name="Rosenstiel P."/>
            <person name="Hippler M."/>
            <person name="Laroche J."/>
        </authorList>
    </citation>
    <scope>NUCLEOTIDE SEQUENCE [LARGE SCALE GENOMIC DNA]</scope>
    <source>
        <strain evidence="1 2">CCMP1005</strain>
    </source>
</reference>
<gene>
    <name evidence="1" type="ORF">THAOC_28999</name>
</gene>
<protein>
    <submittedName>
        <fullName evidence="1">Uncharacterized protein</fullName>
    </submittedName>
</protein>